<evidence type="ECO:0000256" key="12">
    <source>
        <dbReference type="ARBA" id="ARBA00023237"/>
    </source>
</evidence>
<keyword evidence="5" id="KW-0406">Ion transport</keyword>
<evidence type="ECO:0000256" key="16">
    <source>
        <dbReference type="SAM" id="SignalP"/>
    </source>
</evidence>
<keyword evidence="5" id="KW-0410">Iron transport</keyword>
<keyword evidence="7 16" id="KW-0732">Signal</keyword>
<evidence type="ECO:0000256" key="15">
    <source>
        <dbReference type="RuleBase" id="RU003357"/>
    </source>
</evidence>
<dbReference type="PROSITE" id="PS52016">
    <property type="entry name" value="TONB_DEPENDENT_REC_3"/>
    <property type="match status" value="1"/>
</dbReference>
<dbReference type="Gene3D" id="2.40.170.20">
    <property type="entry name" value="TonB-dependent receptor, beta-barrel domain"/>
    <property type="match status" value="1"/>
</dbReference>
<dbReference type="Pfam" id="PF00593">
    <property type="entry name" value="TonB_dep_Rec_b-barrel"/>
    <property type="match status" value="1"/>
</dbReference>
<evidence type="ECO:0000256" key="2">
    <source>
        <dbReference type="ARBA" id="ARBA00009810"/>
    </source>
</evidence>
<dbReference type="Pfam" id="PF07715">
    <property type="entry name" value="Plug"/>
    <property type="match status" value="1"/>
</dbReference>
<dbReference type="InterPro" id="IPR011662">
    <property type="entry name" value="Secretin/TonB_short_N"/>
</dbReference>
<evidence type="ECO:0000256" key="7">
    <source>
        <dbReference type="ARBA" id="ARBA00022729"/>
    </source>
</evidence>
<evidence type="ECO:0000256" key="9">
    <source>
        <dbReference type="ARBA" id="ARBA00023077"/>
    </source>
</evidence>
<comment type="caution">
    <text evidence="18">The sequence shown here is derived from an EMBL/GenBank/DDBJ whole genome shotgun (WGS) entry which is preliminary data.</text>
</comment>
<evidence type="ECO:0000256" key="10">
    <source>
        <dbReference type="ARBA" id="ARBA00023136"/>
    </source>
</evidence>
<keyword evidence="11 18" id="KW-0675">Receptor</keyword>
<dbReference type="Pfam" id="PF07660">
    <property type="entry name" value="STN"/>
    <property type="match status" value="1"/>
</dbReference>
<keyword evidence="10 13" id="KW-0472">Membrane</keyword>
<evidence type="ECO:0000256" key="8">
    <source>
        <dbReference type="ARBA" id="ARBA00023004"/>
    </source>
</evidence>
<keyword evidence="12 13" id="KW-0998">Cell outer membrane</keyword>
<dbReference type="SUPFAM" id="SSF56935">
    <property type="entry name" value="Porins"/>
    <property type="match status" value="1"/>
</dbReference>
<keyword evidence="9 15" id="KW-0798">TonB box</keyword>
<evidence type="ECO:0000256" key="11">
    <source>
        <dbReference type="ARBA" id="ARBA00023170"/>
    </source>
</evidence>
<dbReference type="SMART" id="SM00965">
    <property type="entry name" value="STN"/>
    <property type="match status" value="1"/>
</dbReference>
<evidence type="ECO:0000313" key="19">
    <source>
        <dbReference type="Proteomes" id="UP001596053"/>
    </source>
</evidence>
<dbReference type="PANTHER" id="PTHR30069">
    <property type="entry name" value="TONB-DEPENDENT OUTER MEMBRANE RECEPTOR"/>
    <property type="match status" value="1"/>
</dbReference>
<evidence type="ECO:0000256" key="6">
    <source>
        <dbReference type="ARBA" id="ARBA00022692"/>
    </source>
</evidence>
<keyword evidence="3 13" id="KW-0813">Transport</keyword>
<keyword evidence="4 13" id="KW-1134">Transmembrane beta strand</keyword>
<accession>A0ABW0ITB9</accession>
<evidence type="ECO:0000256" key="5">
    <source>
        <dbReference type="ARBA" id="ARBA00022496"/>
    </source>
</evidence>
<dbReference type="PANTHER" id="PTHR30069:SF41">
    <property type="entry name" value="HEME_HEMOPEXIN UTILIZATION PROTEIN C"/>
    <property type="match status" value="1"/>
</dbReference>
<keyword evidence="6 13" id="KW-0812">Transmembrane</keyword>
<organism evidence="18 19">
    <name type="scientific">Bosea eneae</name>
    <dbReference type="NCBI Taxonomy" id="151454"/>
    <lineage>
        <taxon>Bacteria</taxon>
        <taxon>Pseudomonadati</taxon>
        <taxon>Pseudomonadota</taxon>
        <taxon>Alphaproteobacteria</taxon>
        <taxon>Hyphomicrobiales</taxon>
        <taxon>Boseaceae</taxon>
        <taxon>Bosea</taxon>
    </lineage>
</organism>
<dbReference type="InterPro" id="IPR012910">
    <property type="entry name" value="Plug_dom"/>
</dbReference>
<evidence type="ECO:0000259" key="17">
    <source>
        <dbReference type="SMART" id="SM00965"/>
    </source>
</evidence>
<dbReference type="Gene3D" id="3.55.50.30">
    <property type="match status" value="1"/>
</dbReference>
<dbReference type="Proteomes" id="UP001596053">
    <property type="component" value="Unassembled WGS sequence"/>
</dbReference>
<name>A0ABW0ITB9_9HYPH</name>
<feature type="signal peptide" evidence="16">
    <location>
        <begin position="1"/>
        <end position="30"/>
    </location>
</feature>
<comment type="similarity">
    <text evidence="2 13 15">Belongs to the TonB-dependent receptor family.</text>
</comment>
<evidence type="ECO:0000256" key="13">
    <source>
        <dbReference type="PROSITE-ProRule" id="PRU01360"/>
    </source>
</evidence>
<sequence>MKSRNKAGQQAVRPALIAVLLAGTALGNFATQPVLAQAPAATSAAIDIPAQALSSALIAFSRQTRIEIFVPSSLAAGKRSGAVSGAQSPEAALQRLLAGTGLTYRFTGARSVTVEAVPAAAAIGAAPAGAIALDTIDVMGASMARGGVSEIVIGPKEIERKNPIDTRDLFAGEPGVKVGGSIPMSQKVYVHGVEENNLSVTIDGSRQNNKVFHHNGTTLIDPSFLKAARVDAGVAPADAGPGAMAGAIAYETKDARDFLPGNGVGAFAKTMFNTNGNVFTNSLSGYARYQGFDALGYVTYGKGQAYEAGDGRKVPGTATDILSGLVKLGWEAPSGDRFQISHERVRDDALRPFRGNIGFISGRPAWEPRIRNYEINRQNTVLSYSRTSPIGLWDPKAVLAYSATEVRTPVFERPIGANPPVTYPGTGETDSLNGKFENRFGLGSLGSVTAGVDFYKDKALYKDINYRISEKASNVGVYAQARLTPIERVRVSFGLRGDKQWFTGVDRSSHDNFGVSRNASAEVDLIPELLTAKAGYSHVFGGVQLAENFILNPAWRYGRDGVEPTTSDNYVAGLVARYAGFTVEGSVFRTVIDNARSARFALAAATQTRHVESHGYEISAAYAWADGFVRAKYADIDVKIDNLPADSDTGTYLATPIGRVLTLTGAHTFQQWGVTVGADLEIVFDYKKVLPGNLPLKGYEVVNAFVEYKPQALPNFTFRVEAKNILDKTYADRATYGQEFGTVTPLYQPGRAIVLSAAARF</sequence>
<dbReference type="InterPro" id="IPR010917">
    <property type="entry name" value="TonB_rcpt_CS"/>
</dbReference>
<evidence type="ECO:0000256" key="3">
    <source>
        <dbReference type="ARBA" id="ARBA00022448"/>
    </source>
</evidence>
<dbReference type="InterPro" id="IPR037066">
    <property type="entry name" value="Plug_dom_sf"/>
</dbReference>
<feature type="chain" id="PRO_5046950216" evidence="16">
    <location>
        <begin position="31"/>
        <end position="761"/>
    </location>
</feature>
<feature type="short sequence motif" description="TonB C-terminal box" evidence="14">
    <location>
        <begin position="744"/>
        <end position="761"/>
    </location>
</feature>
<protein>
    <submittedName>
        <fullName evidence="18">TonB-dependent receptor</fullName>
    </submittedName>
</protein>
<keyword evidence="19" id="KW-1185">Reference proteome</keyword>
<gene>
    <name evidence="18" type="ORF">ACFPOB_15375</name>
</gene>
<reference evidence="19" key="1">
    <citation type="journal article" date="2019" name="Int. J. Syst. Evol. Microbiol.">
        <title>The Global Catalogue of Microorganisms (GCM) 10K type strain sequencing project: providing services to taxonomists for standard genome sequencing and annotation.</title>
        <authorList>
            <consortium name="The Broad Institute Genomics Platform"/>
            <consortium name="The Broad Institute Genome Sequencing Center for Infectious Disease"/>
            <person name="Wu L."/>
            <person name="Ma J."/>
        </authorList>
    </citation>
    <scope>NUCLEOTIDE SEQUENCE [LARGE SCALE GENOMIC DNA]</scope>
    <source>
        <strain evidence="19">NCAIM B.01391</strain>
    </source>
</reference>
<feature type="domain" description="Secretin/TonB short N-terminal" evidence="17">
    <location>
        <begin position="66"/>
        <end position="117"/>
    </location>
</feature>
<dbReference type="InterPro" id="IPR036942">
    <property type="entry name" value="Beta-barrel_TonB_sf"/>
</dbReference>
<evidence type="ECO:0000256" key="1">
    <source>
        <dbReference type="ARBA" id="ARBA00004571"/>
    </source>
</evidence>
<comment type="subcellular location">
    <subcellularLocation>
        <location evidence="1 13">Cell outer membrane</location>
        <topology evidence="1 13">Multi-pass membrane protein</topology>
    </subcellularLocation>
</comment>
<dbReference type="Gene3D" id="2.170.130.10">
    <property type="entry name" value="TonB-dependent receptor, plug domain"/>
    <property type="match status" value="1"/>
</dbReference>
<evidence type="ECO:0000256" key="14">
    <source>
        <dbReference type="PROSITE-ProRule" id="PRU10144"/>
    </source>
</evidence>
<keyword evidence="8" id="KW-0408">Iron</keyword>
<evidence type="ECO:0000256" key="4">
    <source>
        <dbReference type="ARBA" id="ARBA00022452"/>
    </source>
</evidence>
<dbReference type="InterPro" id="IPR039426">
    <property type="entry name" value="TonB-dep_rcpt-like"/>
</dbReference>
<proteinExistence type="inferred from homology"/>
<dbReference type="PROSITE" id="PS01156">
    <property type="entry name" value="TONB_DEPENDENT_REC_2"/>
    <property type="match status" value="1"/>
</dbReference>
<dbReference type="EMBL" id="JBHSLW010000023">
    <property type="protein sequence ID" value="MFC5420937.1"/>
    <property type="molecule type" value="Genomic_DNA"/>
</dbReference>
<dbReference type="InterPro" id="IPR000531">
    <property type="entry name" value="Beta-barrel_TonB"/>
</dbReference>
<evidence type="ECO:0000313" key="18">
    <source>
        <dbReference type="EMBL" id="MFC5420937.1"/>
    </source>
</evidence>
<dbReference type="RefSeq" id="WP_377799294.1">
    <property type="nucleotide sequence ID" value="NZ_JBHSLW010000023.1"/>
</dbReference>